<dbReference type="Pfam" id="PF00263">
    <property type="entry name" value="Secretin"/>
    <property type="match status" value="1"/>
</dbReference>
<evidence type="ECO:0000259" key="2">
    <source>
        <dbReference type="Pfam" id="PF00263"/>
    </source>
</evidence>
<protein>
    <submittedName>
        <fullName evidence="3">Outer membrane porin HofQ</fullName>
    </submittedName>
</protein>
<gene>
    <name evidence="3" type="primary">pilQ_2</name>
    <name evidence="3" type="ORF">NCTC13635_04183</name>
</gene>
<dbReference type="InterPro" id="IPR004845">
    <property type="entry name" value="T2SS_GspD_CS"/>
</dbReference>
<name>A0A447RWC7_KLEPN</name>
<dbReference type="AlphaFoldDB" id="A0A447RWC7"/>
<dbReference type="Proteomes" id="UP000282433">
    <property type="component" value="Chromosome"/>
</dbReference>
<proteinExistence type="inferred from homology"/>
<comment type="similarity">
    <text evidence="1">Belongs to the bacterial secretin family.</text>
</comment>
<dbReference type="GO" id="GO:0009306">
    <property type="term" value="P:protein secretion"/>
    <property type="evidence" value="ECO:0007669"/>
    <property type="project" value="InterPro"/>
</dbReference>
<evidence type="ECO:0000313" key="4">
    <source>
        <dbReference type="Proteomes" id="UP000282433"/>
    </source>
</evidence>
<dbReference type="PROSITE" id="PS00875">
    <property type="entry name" value="T2SP_D"/>
    <property type="match status" value="1"/>
</dbReference>
<dbReference type="InterPro" id="IPR001775">
    <property type="entry name" value="GspD/PilQ"/>
</dbReference>
<evidence type="ECO:0000256" key="1">
    <source>
        <dbReference type="RuleBase" id="RU004003"/>
    </source>
</evidence>
<sequence length="109" mass="12203">MEVTPTVLQQGRVRLKLRISENTPGQVLKQENGEALAIDKQEIETLVEVRSGETLALGGIFSQKNKTARDSVPLLGDIPVLGRLFRRDGKDNERRELVVFITPRILAVR</sequence>
<dbReference type="PANTHER" id="PTHR30604:SF1">
    <property type="entry name" value="DNA UTILIZATION PROTEIN HOFQ"/>
    <property type="match status" value="1"/>
</dbReference>
<evidence type="ECO:0000313" key="3">
    <source>
        <dbReference type="EMBL" id="VEB04128.1"/>
    </source>
</evidence>
<dbReference type="EMBL" id="LR134162">
    <property type="protein sequence ID" value="VEB04128.1"/>
    <property type="molecule type" value="Genomic_DNA"/>
</dbReference>
<organism evidence="3 4">
    <name type="scientific">Klebsiella pneumoniae</name>
    <dbReference type="NCBI Taxonomy" id="573"/>
    <lineage>
        <taxon>Bacteria</taxon>
        <taxon>Pseudomonadati</taxon>
        <taxon>Pseudomonadota</taxon>
        <taxon>Gammaproteobacteria</taxon>
        <taxon>Enterobacterales</taxon>
        <taxon>Enterobacteriaceae</taxon>
        <taxon>Klebsiella/Raoultella group</taxon>
        <taxon>Klebsiella</taxon>
        <taxon>Klebsiella pneumoniae complex</taxon>
    </lineage>
</organism>
<dbReference type="InterPro" id="IPR004846">
    <property type="entry name" value="T2SS/T3SS_dom"/>
</dbReference>
<feature type="domain" description="Type II/III secretion system secretin-like" evidence="2">
    <location>
        <begin position="1"/>
        <end position="106"/>
    </location>
</feature>
<dbReference type="InterPro" id="IPR051808">
    <property type="entry name" value="Type_IV_pilus_biogenesis"/>
</dbReference>
<accession>A0A447RWC7</accession>
<dbReference type="PANTHER" id="PTHR30604">
    <property type="entry name" value="PROTEIN TRANSPORT PROTEIN HOFQ"/>
    <property type="match status" value="1"/>
</dbReference>
<dbReference type="PRINTS" id="PR00811">
    <property type="entry name" value="BCTERIALGSPD"/>
</dbReference>
<reference evidence="3 4" key="1">
    <citation type="submission" date="2018-12" db="EMBL/GenBank/DDBJ databases">
        <authorList>
            <consortium name="Pathogen Informatics"/>
        </authorList>
    </citation>
    <scope>NUCLEOTIDE SEQUENCE [LARGE SCALE GENOMIC DNA]</scope>
    <source>
        <strain evidence="3 4">NCTC13635</strain>
    </source>
</reference>